<keyword evidence="5" id="KW-0812">Transmembrane</keyword>
<dbReference type="SUPFAM" id="SSF51126">
    <property type="entry name" value="Pectin lyase-like"/>
    <property type="match status" value="3"/>
</dbReference>
<dbReference type="InterPro" id="IPR039448">
    <property type="entry name" value="Beta_helix"/>
</dbReference>
<dbReference type="Gene3D" id="2.160.20.10">
    <property type="entry name" value="Single-stranded right-handed beta-helix, Pectin lyase-like"/>
    <property type="match status" value="3"/>
</dbReference>
<dbReference type="Pfam" id="PF13229">
    <property type="entry name" value="Beta_helix"/>
    <property type="match status" value="2"/>
</dbReference>
<feature type="region of interest" description="Disordered" evidence="4">
    <location>
        <begin position="786"/>
        <end position="819"/>
    </location>
</feature>
<keyword evidence="8" id="KW-1185">Reference proteome</keyword>
<dbReference type="STRING" id="240159.A0A4U5U231"/>
<evidence type="ECO:0000256" key="5">
    <source>
        <dbReference type="SAM" id="Phobius"/>
    </source>
</evidence>
<accession>A0A4U5U231</accession>
<dbReference type="GO" id="GO:0006955">
    <property type="term" value="P:immune response"/>
    <property type="evidence" value="ECO:0007669"/>
    <property type="project" value="InterPro"/>
</dbReference>
<comment type="pathway">
    <text evidence="1">Protein modification; protein ubiquitination.</text>
</comment>
<dbReference type="Gene3D" id="2.40.50.40">
    <property type="match status" value="1"/>
</dbReference>
<sequence>MKNVMRRLCKKRLASQFTTAEGRAELNANVCALLTDTNLRNYCLLYRRLQLQSMSIITIVALLVFLTIPEGSSLGDQPLLLRCQCITKEKKPIGRYIGQVEVIPASSHCNEIEIMIRLNSKWKDIATSWTKVHTIGTMIIPRSLMAVKSSPAGVSSCSSCSSAAAAMEVGSLPVELWRVILAYLPLPDLCRCCQVCRAWRELILSLDNTRWRQLCLGCPECRHPNWPSQPHLEPPSWREALKQHTLATRTWTQNGPELQSSACLLFFRRRKDRRVWHVGPGCEFETLRGALGVAGPYDRVVLHPGVYEEQAEVALKVPVELVGLGRLGEVALLVCIEQQCPTARLCNLVFMPPWFSTVVYKTSWGHVQLDNCNFEGAQLQVRGPGTCQARFCSFSQGSSAHLLGVVLSLLDSCDFSGSDTASVTIEARLGLTTALPAGILAGSTAGHQPPGSNVKKEHVSMEDWQRRTGVDAVCQGTVIEDCWSDGDCSEGEEENQDDPPSVTPEPLTLKQELDRDPEAHMLAASTLGCILRRCLFREGKGGVHLSNYGQARLEGNVFRGLNYAVRCIQNSTIVMLRNEVCECRASGVFLRLSAQGLIAENNIHSNGEAGLDIRKGANPTIVCNKIHSGFRSGVVVLGNGKGSIRSNQIFNNKEAGVYILFSGNPVVSGNHIFQGQAAGIAINENGRGMITENVIKENQWGGVDIRRGGDPILRNNYICYGYSDGVVVGERGRGLIEGNQVYCNKGCGVWVMSSSLPQLLGNYITHNCMYGLAVFCRKDPENIDAREGNWPGQEGLGGDGGGGERRGVEGEGRDGQENLNEEGELFAWESDLDTVGLYVKSSEPLNVFANLVNSNRGTGIAVLQSSQLTRLVTNCILDNGRGGVTVEKDCRVELRGNGIYKNSGHGVSFSGTGQIVENDVVGNRGYGIQVSGSADIKVLRNRVQPAQGCGIAVLGPVKGVVHDNLLFQGHPGNKRTLLHTDPGNESCVLRNNSVLRHNNSCTSAPPWILENPPPRPLASSPSGLSSSQYPSRLGISMTTRISATVESGCHSGSMFCSIL</sequence>
<feature type="region of interest" description="Disordered" evidence="4">
    <location>
        <begin position="487"/>
        <end position="507"/>
    </location>
</feature>
<dbReference type="SMART" id="SM00710">
    <property type="entry name" value="PbH1"/>
    <property type="match status" value="12"/>
</dbReference>
<feature type="compositionally biased region" description="Low complexity" evidence="4">
    <location>
        <begin position="1017"/>
        <end position="1029"/>
    </location>
</feature>
<dbReference type="GO" id="GO:0006511">
    <property type="term" value="P:ubiquitin-dependent protein catabolic process"/>
    <property type="evidence" value="ECO:0007669"/>
    <property type="project" value="TreeGrafter"/>
</dbReference>
<dbReference type="SUPFAM" id="SSF81383">
    <property type="entry name" value="F-box domain"/>
    <property type="match status" value="1"/>
</dbReference>
<dbReference type="InterPro" id="IPR011050">
    <property type="entry name" value="Pectin_lyase_fold/virulence"/>
</dbReference>
<dbReference type="PANTHER" id="PTHR22990:SF15">
    <property type="entry name" value="F-BOX ONLY PROTEIN 10"/>
    <property type="match status" value="1"/>
</dbReference>
<dbReference type="FunFam" id="2.160.20.10:FF:000061">
    <property type="entry name" value="F-box protein 10"/>
    <property type="match status" value="1"/>
</dbReference>
<proteinExistence type="predicted"/>
<evidence type="ECO:0000256" key="4">
    <source>
        <dbReference type="SAM" id="MobiDB-lite"/>
    </source>
</evidence>
<evidence type="ECO:0000256" key="1">
    <source>
        <dbReference type="ARBA" id="ARBA00004906"/>
    </source>
</evidence>
<dbReference type="InterPro" id="IPR022441">
    <property type="entry name" value="Para_beta_helix_rpt-2"/>
</dbReference>
<dbReference type="SMART" id="SM00256">
    <property type="entry name" value="FBOX"/>
    <property type="match status" value="1"/>
</dbReference>
<dbReference type="Proteomes" id="UP000298787">
    <property type="component" value="Chromosome 3"/>
</dbReference>
<dbReference type="FunFam" id="2.160.20.10:FF:000047">
    <property type="entry name" value="F-box protein 10"/>
    <property type="match status" value="1"/>
</dbReference>
<feature type="compositionally biased region" description="Acidic residues" evidence="4">
    <location>
        <begin position="487"/>
        <end position="497"/>
    </location>
</feature>
<dbReference type="Gene3D" id="1.20.1280.50">
    <property type="match status" value="1"/>
</dbReference>
<dbReference type="CDD" id="cd22090">
    <property type="entry name" value="F-box_FBXO10"/>
    <property type="match status" value="1"/>
</dbReference>
<evidence type="ECO:0000313" key="8">
    <source>
        <dbReference type="Proteomes" id="UP000298787"/>
    </source>
</evidence>
<dbReference type="GO" id="GO:0008009">
    <property type="term" value="F:chemokine activity"/>
    <property type="evidence" value="ECO:0007669"/>
    <property type="project" value="InterPro"/>
</dbReference>
<feature type="domain" description="F-box" evidence="6">
    <location>
        <begin position="166"/>
        <end position="214"/>
    </location>
</feature>
<reference evidence="7 8" key="1">
    <citation type="submission" date="2019-01" db="EMBL/GenBank/DDBJ databases">
        <title>Genome Assembly of Collichthys lucidus.</title>
        <authorList>
            <person name="Cai M."/>
            <person name="Xiao S."/>
        </authorList>
    </citation>
    <scope>NUCLEOTIDE SEQUENCE [LARGE SCALE GENOMIC DNA]</scope>
    <source>
        <strain evidence="7">JT15FE1705JMU</strain>
        <tissue evidence="7">Muscle</tissue>
    </source>
</reference>
<dbReference type="InterPro" id="IPR036047">
    <property type="entry name" value="F-box-like_dom_sf"/>
</dbReference>
<evidence type="ECO:0000256" key="2">
    <source>
        <dbReference type="ARBA" id="ARBA00022737"/>
    </source>
</evidence>
<dbReference type="InterPro" id="IPR006626">
    <property type="entry name" value="PbH1"/>
</dbReference>
<keyword evidence="2" id="KW-0677">Repeat</keyword>
<gene>
    <name evidence="7" type="ORF">D9C73_002184</name>
</gene>
<dbReference type="GO" id="GO:0005576">
    <property type="term" value="C:extracellular region"/>
    <property type="evidence" value="ECO:0007669"/>
    <property type="project" value="InterPro"/>
</dbReference>
<dbReference type="InterPro" id="IPR012334">
    <property type="entry name" value="Pectin_lyas_fold"/>
</dbReference>
<dbReference type="AlphaFoldDB" id="A0A4U5U231"/>
<dbReference type="SUPFAM" id="SSF54117">
    <property type="entry name" value="Interleukin 8-like chemokines"/>
    <property type="match status" value="1"/>
</dbReference>
<dbReference type="Pfam" id="PF12937">
    <property type="entry name" value="F-box-like"/>
    <property type="match status" value="1"/>
</dbReference>
<dbReference type="EMBL" id="CM014080">
    <property type="protein sequence ID" value="TKS68123.1"/>
    <property type="molecule type" value="Genomic_DNA"/>
</dbReference>
<feature type="compositionally biased region" description="Basic and acidic residues" evidence="4">
    <location>
        <begin position="802"/>
        <end position="816"/>
    </location>
</feature>
<organism evidence="7 8">
    <name type="scientific">Collichthys lucidus</name>
    <name type="common">Big head croaker</name>
    <name type="synonym">Sciaena lucida</name>
    <dbReference type="NCBI Taxonomy" id="240159"/>
    <lineage>
        <taxon>Eukaryota</taxon>
        <taxon>Metazoa</taxon>
        <taxon>Chordata</taxon>
        <taxon>Craniata</taxon>
        <taxon>Vertebrata</taxon>
        <taxon>Euteleostomi</taxon>
        <taxon>Actinopterygii</taxon>
        <taxon>Neopterygii</taxon>
        <taxon>Teleostei</taxon>
        <taxon>Neoteleostei</taxon>
        <taxon>Acanthomorphata</taxon>
        <taxon>Eupercaria</taxon>
        <taxon>Sciaenidae</taxon>
        <taxon>Collichthys</taxon>
    </lineage>
</organism>
<dbReference type="GO" id="GO:0042981">
    <property type="term" value="P:regulation of apoptotic process"/>
    <property type="evidence" value="ECO:0007669"/>
    <property type="project" value="TreeGrafter"/>
</dbReference>
<protein>
    <submittedName>
        <fullName evidence="7">F-box only protein 10</fullName>
    </submittedName>
</protein>
<keyword evidence="5" id="KW-1133">Transmembrane helix</keyword>
<dbReference type="PROSITE" id="PS50181">
    <property type="entry name" value="FBOX"/>
    <property type="match status" value="1"/>
</dbReference>
<feature type="transmembrane region" description="Helical" evidence="5">
    <location>
        <begin position="49"/>
        <end position="68"/>
    </location>
</feature>
<keyword evidence="5" id="KW-0472">Membrane</keyword>
<name>A0A4U5U231_COLLU</name>
<dbReference type="FunFam" id="2.160.20.10:FF:000015">
    <property type="entry name" value="F-box only protein 10"/>
    <property type="match status" value="1"/>
</dbReference>
<dbReference type="PANTHER" id="PTHR22990">
    <property type="entry name" value="F-BOX ONLY PROTEIN"/>
    <property type="match status" value="1"/>
</dbReference>
<dbReference type="NCBIfam" id="TIGR03804">
    <property type="entry name" value="para_beta_helix"/>
    <property type="match status" value="1"/>
</dbReference>
<feature type="region of interest" description="Disordered" evidence="4">
    <location>
        <begin position="1003"/>
        <end position="1029"/>
    </location>
</feature>
<evidence type="ECO:0000256" key="3">
    <source>
        <dbReference type="ARBA" id="ARBA00022786"/>
    </source>
</evidence>
<dbReference type="FunFam" id="1.20.1280.50:FF:000009">
    <property type="entry name" value="F-box only protein 10"/>
    <property type="match status" value="1"/>
</dbReference>
<dbReference type="InterPro" id="IPR051550">
    <property type="entry name" value="SCF-Subunits/Alg-Epimerases"/>
</dbReference>
<dbReference type="InterPro" id="IPR001810">
    <property type="entry name" value="F-box_dom"/>
</dbReference>
<evidence type="ECO:0000313" key="7">
    <source>
        <dbReference type="EMBL" id="TKS68123.1"/>
    </source>
</evidence>
<keyword evidence="3" id="KW-0833">Ubl conjugation pathway</keyword>
<dbReference type="InterPro" id="IPR036048">
    <property type="entry name" value="Interleukin_8-like_sf"/>
</dbReference>
<evidence type="ECO:0000259" key="6">
    <source>
        <dbReference type="PROSITE" id="PS50181"/>
    </source>
</evidence>